<evidence type="ECO:0000313" key="1">
    <source>
        <dbReference type="EMBL" id="MDE4908722.1"/>
    </source>
</evidence>
<comment type="caution">
    <text evidence="1">The sequence shown here is derived from an EMBL/GenBank/DDBJ whole genome shotgun (WGS) entry which is preliminary data.</text>
</comment>
<proteinExistence type="predicted"/>
<protein>
    <submittedName>
        <fullName evidence="1">Uncharacterized protein</fullName>
    </submittedName>
</protein>
<organism evidence="1 2">
    <name type="scientific">Methanogenium marinum</name>
    <dbReference type="NCBI Taxonomy" id="348610"/>
    <lineage>
        <taxon>Archaea</taxon>
        <taxon>Methanobacteriati</taxon>
        <taxon>Methanobacteriota</taxon>
        <taxon>Stenosarchaea group</taxon>
        <taxon>Methanomicrobia</taxon>
        <taxon>Methanomicrobiales</taxon>
        <taxon>Methanomicrobiaceae</taxon>
        <taxon>Methanogenium</taxon>
    </lineage>
</organism>
<dbReference type="AlphaFoldDB" id="A0A9Q4KV27"/>
<gene>
    <name evidence="1" type="ORF">L0665_08900</name>
</gene>
<dbReference type="Proteomes" id="UP001143747">
    <property type="component" value="Unassembled WGS sequence"/>
</dbReference>
<evidence type="ECO:0000313" key="2">
    <source>
        <dbReference type="Proteomes" id="UP001143747"/>
    </source>
</evidence>
<keyword evidence="2" id="KW-1185">Reference proteome</keyword>
<dbReference type="EMBL" id="JAKELO010000002">
    <property type="protein sequence ID" value="MDE4908722.1"/>
    <property type="molecule type" value="Genomic_DNA"/>
</dbReference>
<sequence>MSTPLTGRLTGYGTGRLVVWSSGSNRHHTAGMAAKVMGGTSPHQWQGRRWRNGGSFAAAWRHFPPGLNLGIPTE</sequence>
<accession>A0A9Q4KV27</accession>
<name>A0A9Q4KV27_9EURY</name>
<dbReference type="RefSeq" id="WP_274925336.1">
    <property type="nucleotide sequence ID" value="NZ_JAKELO010000002.1"/>
</dbReference>
<reference evidence="1" key="1">
    <citation type="submission" date="2022-01" db="EMBL/GenBank/DDBJ databases">
        <title>Draft genome of Methanogenium marinum DSM 15558.</title>
        <authorList>
            <person name="Chen S.-C."/>
            <person name="You Y.-T."/>
        </authorList>
    </citation>
    <scope>NUCLEOTIDE SEQUENCE</scope>
    <source>
        <strain evidence="1">DSM 15558</strain>
    </source>
</reference>